<organism evidence="10 11">
    <name type="scientific">Smittium culicis</name>
    <dbReference type="NCBI Taxonomy" id="133412"/>
    <lineage>
        <taxon>Eukaryota</taxon>
        <taxon>Fungi</taxon>
        <taxon>Fungi incertae sedis</taxon>
        <taxon>Zoopagomycota</taxon>
        <taxon>Kickxellomycotina</taxon>
        <taxon>Harpellomycetes</taxon>
        <taxon>Harpellales</taxon>
        <taxon>Legeriomycetaceae</taxon>
        <taxon>Smittium</taxon>
    </lineage>
</organism>
<keyword evidence="6" id="KW-0747">Spliceosome</keyword>
<dbReference type="OrthoDB" id="199717at2759"/>
<comment type="caution">
    <text evidence="10">The sequence shown here is derived from an EMBL/GenBank/DDBJ whole genome shotgun (WGS) entry which is preliminary data.</text>
</comment>
<accession>A0A1R1YTV0</accession>
<comment type="similarity">
    <text evidence="2">Belongs to the SYF2 family.</text>
</comment>
<protein>
    <recommendedName>
        <fullName evidence="4">Pre-mRNA-splicing factor SYF2</fullName>
    </recommendedName>
    <alternativeName>
        <fullName evidence="3">Pre-mRNA-splicing factor syf2</fullName>
    </alternativeName>
</protein>
<feature type="compositionally biased region" description="Polar residues" evidence="9">
    <location>
        <begin position="24"/>
        <end position="40"/>
    </location>
</feature>
<feature type="compositionally biased region" description="Polar residues" evidence="9">
    <location>
        <begin position="497"/>
        <end position="535"/>
    </location>
</feature>
<evidence type="ECO:0000256" key="4">
    <source>
        <dbReference type="ARBA" id="ARBA00014745"/>
    </source>
</evidence>
<feature type="compositionally biased region" description="Basic and acidic residues" evidence="9">
    <location>
        <begin position="471"/>
        <end position="487"/>
    </location>
</feature>
<feature type="compositionally biased region" description="Basic and acidic residues" evidence="9">
    <location>
        <begin position="602"/>
        <end position="614"/>
    </location>
</feature>
<evidence type="ECO:0000256" key="5">
    <source>
        <dbReference type="ARBA" id="ARBA00022664"/>
    </source>
</evidence>
<proteinExistence type="inferred from homology"/>
<evidence type="ECO:0000256" key="2">
    <source>
        <dbReference type="ARBA" id="ARBA00010028"/>
    </source>
</evidence>
<feature type="region of interest" description="Disordered" evidence="9">
    <location>
        <begin position="349"/>
        <end position="439"/>
    </location>
</feature>
<feature type="compositionally biased region" description="Polar residues" evidence="9">
    <location>
        <begin position="379"/>
        <end position="390"/>
    </location>
</feature>
<evidence type="ECO:0000256" key="1">
    <source>
        <dbReference type="ARBA" id="ARBA00004123"/>
    </source>
</evidence>
<dbReference type="GO" id="GO:0000974">
    <property type="term" value="C:Prp19 complex"/>
    <property type="evidence" value="ECO:0007669"/>
    <property type="project" value="TreeGrafter"/>
</dbReference>
<keyword evidence="8" id="KW-0539">Nucleus</keyword>
<dbReference type="GO" id="GO:0003677">
    <property type="term" value="F:DNA binding"/>
    <property type="evidence" value="ECO:0007669"/>
    <property type="project" value="InterPro"/>
</dbReference>
<feature type="compositionally biased region" description="Basic and acidic residues" evidence="9">
    <location>
        <begin position="634"/>
        <end position="643"/>
    </location>
</feature>
<sequence length="868" mass="96709">MKSEKKAPKTPAKKSIAAKPSKPIQISNLVSPTQPLSTIAPNVAETPKKTRGRPRKVVNPDEAATPKQKKTPKKANLENVPLSAIKMPVVIKDDLNNNPQITESNFNQATVPVQILPYNENQTAEIPTSNIQTNTPIKKRAYTKRKTKAIEKDNSEQNTNPSLTESTPEPPQKKQRAPRKTPATQKALKNTKTPKEDLNILTSENTPPGHLIDNPLPEKIFPEVLSDNSAPKTPAKKSIAAKPSKPIQISNLVSPTQPLSTIAPNVAETPKKTRGRPRKVVNPDEAATPKQKKTPKKANLENVPLSAIKMPIAIKDDFNNNPQITESNFNQATVPVQILPYNENQTAEIPTSNIQTNTPIKKRAYTKRKTKAIEKDNSEQNTNPSLTESTPEPPQKKQRAPRKTPATQKALKNTKTPKEDLNILTSENTPPGHLIDNPLPEKIFPEVLSDNSVPKATSSETIAINPTTKDISPRKLPDSPITEDIRPENLPIPLTESPVSRNESMAHPASNSSTSTSHIDTAHTSSGSAVNNSMRVSDQTPNLQLNDKVEISSEVTITSNSTGNLDTSLATINSIPKYISSKENMSDNEKHSPEVKITAIDENNRDKTQDKNESSDSSSSSEESSSEDEDQTDICERKDLPQHLAERAKKLSELRMKMKDSVIANKKDVYREHEKSKINPKANLKLDKKRKAAQELLFKQKVEDSGLDFERIRSWDYSIESVEKFNSKLKEKEENTVTGFADWNDVAQRKYNKLVKELKPDNESYNYQKKLVQQVKDSTGNSVVTDEDVSLLLQTHLSKPTDHAVEKLSKSIIDQENKRAKSLKVPKESENDITFINDRNAHFNRKINRAYDKYTKDIKDAFERGTAL</sequence>
<evidence type="ECO:0000256" key="3">
    <source>
        <dbReference type="ARBA" id="ARBA00013557"/>
    </source>
</evidence>
<feature type="compositionally biased region" description="Low complexity" evidence="9">
    <location>
        <begin position="9"/>
        <end position="23"/>
    </location>
</feature>
<dbReference type="GO" id="GO:0008380">
    <property type="term" value="P:RNA splicing"/>
    <property type="evidence" value="ECO:0007669"/>
    <property type="project" value="UniProtKB-KW"/>
</dbReference>
<feature type="compositionally biased region" description="Polar residues" evidence="9">
    <location>
        <begin position="156"/>
        <end position="167"/>
    </location>
</feature>
<name>A0A1R1YTV0_9FUNG</name>
<feature type="compositionally biased region" description="Acidic residues" evidence="9">
    <location>
        <begin position="624"/>
        <end position="633"/>
    </location>
</feature>
<dbReference type="InterPro" id="IPR017956">
    <property type="entry name" value="AT_hook_DNA-bd_motif"/>
</dbReference>
<feature type="compositionally biased region" description="Basic and acidic residues" evidence="9">
    <location>
        <begin position="584"/>
        <end position="594"/>
    </location>
</feature>
<feature type="region of interest" description="Disordered" evidence="9">
    <location>
        <begin position="582"/>
        <end position="643"/>
    </location>
</feature>
<reference evidence="11" key="1">
    <citation type="submission" date="2017-01" db="EMBL/GenBank/DDBJ databases">
        <authorList>
            <person name="Wang Y."/>
            <person name="White M."/>
            <person name="Kvist S."/>
            <person name="Moncalvo J.-M."/>
        </authorList>
    </citation>
    <scope>NUCLEOTIDE SEQUENCE [LARGE SCALE GENOMIC DNA]</scope>
    <source>
        <strain evidence="11">ID-206-W2</strain>
    </source>
</reference>
<comment type="subcellular location">
    <subcellularLocation>
        <location evidence="1">Nucleus</location>
    </subcellularLocation>
</comment>
<dbReference type="GO" id="GO:0071014">
    <property type="term" value="C:post-mRNA release spliceosomal complex"/>
    <property type="evidence" value="ECO:0007669"/>
    <property type="project" value="TreeGrafter"/>
</dbReference>
<feature type="compositionally biased region" description="Polar residues" evidence="9">
    <location>
        <begin position="405"/>
        <end position="414"/>
    </location>
</feature>
<keyword evidence="5" id="KW-0507">mRNA processing</keyword>
<feature type="region of interest" description="Disordered" evidence="9">
    <location>
        <begin position="468"/>
        <end position="535"/>
    </location>
</feature>
<evidence type="ECO:0000313" key="11">
    <source>
        <dbReference type="Proteomes" id="UP000187429"/>
    </source>
</evidence>
<feature type="region of interest" description="Disordered" evidence="9">
    <location>
        <begin position="126"/>
        <end position="216"/>
    </location>
</feature>
<evidence type="ECO:0000256" key="6">
    <source>
        <dbReference type="ARBA" id="ARBA00022728"/>
    </source>
</evidence>
<feature type="compositionally biased region" description="Basic residues" evidence="9">
    <location>
        <begin position="137"/>
        <end position="147"/>
    </location>
</feature>
<dbReference type="SMART" id="SM00384">
    <property type="entry name" value="AT_hook"/>
    <property type="match status" value="2"/>
</dbReference>
<feature type="compositionally biased region" description="Polar residues" evidence="9">
    <location>
        <begin position="126"/>
        <end position="136"/>
    </location>
</feature>
<dbReference type="Proteomes" id="UP000187429">
    <property type="component" value="Unassembled WGS sequence"/>
</dbReference>
<evidence type="ECO:0000256" key="7">
    <source>
        <dbReference type="ARBA" id="ARBA00023187"/>
    </source>
</evidence>
<dbReference type="InterPro" id="IPR013260">
    <property type="entry name" value="mRNA_splic_SYF2"/>
</dbReference>
<gene>
    <name evidence="10" type="ORF">AYI69_g139</name>
</gene>
<dbReference type="EMBL" id="LSSM01000028">
    <property type="protein sequence ID" value="OMJ30322.1"/>
    <property type="molecule type" value="Genomic_DNA"/>
</dbReference>
<feature type="region of interest" description="Disordered" evidence="9">
    <location>
        <begin position="248"/>
        <end position="302"/>
    </location>
</feature>
<feature type="compositionally biased region" description="Polar residues" evidence="9">
    <location>
        <begin position="182"/>
        <end position="191"/>
    </location>
</feature>
<feature type="compositionally biased region" description="Polar residues" evidence="9">
    <location>
        <begin position="349"/>
        <end position="359"/>
    </location>
</feature>
<keyword evidence="11" id="KW-1185">Reference proteome</keyword>
<dbReference type="AlphaFoldDB" id="A0A1R1YTV0"/>
<evidence type="ECO:0000313" key="10">
    <source>
        <dbReference type="EMBL" id="OMJ30322.1"/>
    </source>
</evidence>
<dbReference type="PANTHER" id="PTHR13264">
    <property type="entry name" value="GCIP-INTERACTING PROTEIN P29"/>
    <property type="match status" value="1"/>
</dbReference>
<feature type="compositionally biased region" description="Polar residues" evidence="9">
    <location>
        <begin position="248"/>
        <end position="263"/>
    </location>
</feature>
<evidence type="ECO:0000256" key="9">
    <source>
        <dbReference type="SAM" id="MobiDB-lite"/>
    </source>
</evidence>
<feature type="region of interest" description="Disordered" evidence="9">
    <location>
        <begin position="1"/>
        <end position="79"/>
    </location>
</feature>
<feature type="compositionally biased region" description="Basic residues" evidence="9">
    <location>
        <begin position="360"/>
        <end position="370"/>
    </location>
</feature>
<evidence type="ECO:0000256" key="8">
    <source>
        <dbReference type="ARBA" id="ARBA00023242"/>
    </source>
</evidence>
<dbReference type="Pfam" id="PF08231">
    <property type="entry name" value="SYF2"/>
    <property type="match status" value="1"/>
</dbReference>
<dbReference type="PANTHER" id="PTHR13264:SF5">
    <property type="entry name" value="PRE-MRNA-SPLICING FACTOR SYF2"/>
    <property type="match status" value="1"/>
</dbReference>
<keyword evidence="7" id="KW-0508">mRNA splicing</keyword>
<dbReference type="GO" id="GO:0006397">
    <property type="term" value="P:mRNA processing"/>
    <property type="evidence" value="ECO:0007669"/>
    <property type="project" value="UniProtKB-KW"/>
</dbReference>
<dbReference type="GO" id="GO:0071013">
    <property type="term" value="C:catalytic step 2 spliceosome"/>
    <property type="evidence" value="ECO:0007669"/>
    <property type="project" value="TreeGrafter"/>
</dbReference>